<feature type="signal peptide" evidence="1">
    <location>
        <begin position="1"/>
        <end position="18"/>
    </location>
</feature>
<keyword evidence="3" id="KW-1185">Reference proteome</keyword>
<organism evidence="2 3">
    <name type="scientific">Orbilia ellipsospora</name>
    <dbReference type="NCBI Taxonomy" id="2528407"/>
    <lineage>
        <taxon>Eukaryota</taxon>
        <taxon>Fungi</taxon>
        <taxon>Dikarya</taxon>
        <taxon>Ascomycota</taxon>
        <taxon>Pezizomycotina</taxon>
        <taxon>Orbiliomycetes</taxon>
        <taxon>Orbiliales</taxon>
        <taxon>Orbiliaceae</taxon>
        <taxon>Orbilia</taxon>
    </lineage>
</organism>
<reference evidence="2 3" key="1">
    <citation type="submission" date="2019-10" db="EMBL/GenBank/DDBJ databases">
        <authorList>
            <person name="Palmer J.M."/>
        </authorList>
    </citation>
    <scope>NUCLEOTIDE SEQUENCE [LARGE SCALE GENOMIC DNA]</scope>
    <source>
        <strain evidence="2 3">TWF694</strain>
    </source>
</reference>
<name>A0AAV9WZH7_9PEZI</name>
<dbReference type="EMBL" id="JAVHJO010000013">
    <property type="protein sequence ID" value="KAK6530405.1"/>
    <property type="molecule type" value="Genomic_DNA"/>
</dbReference>
<protein>
    <submittedName>
        <fullName evidence="2">Uncharacterized protein</fullName>
    </submittedName>
</protein>
<dbReference type="AlphaFoldDB" id="A0AAV9WZH7"/>
<gene>
    <name evidence="2" type="ORF">TWF694_003760</name>
</gene>
<dbReference type="Proteomes" id="UP001365542">
    <property type="component" value="Unassembled WGS sequence"/>
</dbReference>
<evidence type="ECO:0000313" key="3">
    <source>
        <dbReference type="Proteomes" id="UP001365542"/>
    </source>
</evidence>
<accession>A0AAV9WZH7</accession>
<proteinExistence type="predicted"/>
<sequence length="167" mass="17700">MQLIHALSALALAGSALATPMKPTACKTTYTVTTSYSPVTTVYKTLAAIPLELNCNSCDLVLKTKTVGYPVKPTKTVTLESTLEHIPICGIFPTPPPCITQFTVTTSLTGTTTIYKALAAVPMELDCKGCDLQVVTMTKGTLSPTVTVTSDYTLLHPPVCTEFPTAQ</sequence>
<feature type="chain" id="PRO_5043799271" evidence="1">
    <location>
        <begin position="19"/>
        <end position="167"/>
    </location>
</feature>
<comment type="caution">
    <text evidence="2">The sequence shown here is derived from an EMBL/GenBank/DDBJ whole genome shotgun (WGS) entry which is preliminary data.</text>
</comment>
<evidence type="ECO:0000313" key="2">
    <source>
        <dbReference type="EMBL" id="KAK6530405.1"/>
    </source>
</evidence>
<evidence type="ECO:0000256" key="1">
    <source>
        <dbReference type="SAM" id="SignalP"/>
    </source>
</evidence>
<keyword evidence="1" id="KW-0732">Signal</keyword>